<gene>
    <name evidence="11" type="ORF">ENL48_06120</name>
    <name evidence="10" type="ORF">ENT89_00175</name>
    <name evidence="9" type="ORF">ENX77_05935</name>
</gene>
<evidence type="ECO:0000259" key="8">
    <source>
        <dbReference type="PROSITE" id="PS50850"/>
    </source>
</evidence>
<feature type="transmembrane region" description="Helical" evidence="7">
    <location>
        <begin position="154"/>
        <end position="178"/>
    </location>
</feature>
<evidence type="ECO:0000313" key="9">
    <source>
        <dbReference type="EMBL" id="HGE66636.1"/>
    </source>
</evidence>
<dbReference type="PANTHER" id="PTHR23517">
    <property type="entry name" value="RESISTANCE PROTEIN MDTM, PUTATIVE-RELATED-RELATED"/>
    <property type="match status" value="1"/>
</dbReference>
<evidence type="ECO:0000256" key="4">
    <source>
        <dbReference type="ARBA" id="ARBA00022692"/>
    </source>
</evidence>
<dbReference type="PRINTS" id="PR01035">
    <property type="entry name" value="TCRTETA"/>
</dbReference>
<dbReference type="InterPro" id="IPR050171">
    <property type="entry name" value="MFS_Transporters"/>
</dbReference>
<feature type="transmembrane region" description="Helical" evidence="7">
    <location>
        <begin position="350"/>
        <end position="373"/>
    </location>
</feature>
<feature type="transmembrane region" description="Helical" evidence="7">
    <location>
        <begin position="66"/>
        <end position="85"/>
    </location>
</feature>
<dbReference type="InterPro" id="IPR011701">
    <property type="entry name" value="MFS"/>
</dbReference>
<keyword evidence="6 7" id="KW-0472">Membrane</keyword>
<feature type="transmembrane region" description="Helical" evidence="7">
    <location>
        <begin position="33"/>
        <end position="54"/>
    </location>
</feature>
<evidence type="ECO:0000313" key="10">
    <source>
        <dbReference type="EMBL" id="HGU58649.1"/>
    </source>
</evidence>
<dbReference type="GO" id="GO:0005886">
    <property type="term" value="C:plasma membrane"/>
    <property type="evidence" value="ECO:0007669"/>
    <property type="project" value="UniProtKB-SubCell"/>
</dbReference>
<evidence type="ECO:0000256" key="6">
    <source>
        <dbReference type="ARBA" id="ARBA00023136"/>
    </source>
</evidence>
<dbReference type="GO" id="GO:0022857">
    <property type="term" value="F:transmembrane transporter activity"/>
    <property type="evidence" value="ECO:0007669"/>
    <property type="project" value="InterPro"/>
</dbReference>
<keyword evidence="3" id="KW-1003">Cell membrane</keyword>
<dbReference type="AlphaFoldDB" id="A0A7C4S4K2"/>
<dbReference type="EMBL" id="DTAK01000001">
    <property type="protein sequence ID" value="HGU58649.1"/>
    <property type="molecule type" value="Genomic_DNA"/>
</dbReference>
<feature type="transmembrane region" description="Helical" evidence="7">
    <location>
        <begin position="280"/>
        <end position="307"/>
    </location>
</feature>
<dbReference type="Pfam" id="PF07690">
    <property type="entry name" value="MFS_1"/>
    <property type="match status" value="2"/>
</dbReference>
<dbReference type="EMBL" id="DTPI01000031">
    <property type="protein sequence ID" value="HGE66636.1"/>
    <property type="molecule type" value="Genomic_DNA"/>
</dbReference>
<keyword evidence="2" id="KW-0813">Transport</keyword>
<dbReference type="EMBL" id="DRUC01000093">
    <property type="protein sequence ID" value="HHF48702.1"/>
    <property type="molecule type" value="Genomic_DNA"/>
</dbReference>
<keyword evidence="4 7" id="KW-0812">Transmembrane</keyword>
<feature type="transmembrane region" description="Helical" evidence="7">
    <location>
        <begin position="229"/>
        <end position="249"/>
    </location>
</feature>
<evidence type="ECO:0000256" key="5">
    <source>
        <dbReference type="ARBA" id="ARBA00022989"/>
    </source>
</evidence>
<dbReference type="InterPro" id="IPR020846">
    <property type="entry name" value="MFS_dom"/>
</dbReference>
<keyword evidence="5 7" id="KW-1133">Transmembrane helix</keyword>
<evidence type="ECO:0000256" key="3">
    <source>
        <dbReference type="ARBA" id="ARBA00022475"/>
    </source>
</evidence>
<feature type="transmembrane region" description="Helical" evidence="7">
    <location>
        <begin position="199"/>
        <end position="223"/>
    </location>
</feature>
<feature type="transmembrane region" description="Helical" evidence="7">
    <location>
        <begin position="7"/>
        <end position="27"/>
    </location>
</feature>
<evidence type="ECO:0000256" key="2">
    <source>
        <dbReference type="ARBA" id="ARBA00022448"/>
    </source>
</evidence>
<proteinExistence type="predicted"/>
<evidence type="ECO:0000256" key="7">
    <source>
        <dbReference type="SAM" id="Phobius"/>
    </source>
</evidence>
<dbReference type="SUPFAM" id="SSF103473">
    <property type="entry name" value="MFS general substrate transporter"/>
    <property type="match status" value="1"/>
</dbReference>
<reference evidence="10" key="1">
    <citation type="journal article" date="2020" name="mSystems">
        <title>Genome- and Community-Level Interaction Insights into Carbon Utilization and Element Cycling Functions of Hydrothermarchaeota in Hydrothermal Sediment.</title>
        <authorList>
            <person name="Zhou Z."/>
            <person name="Liu Y."/>
            <person name="Xu W."/>
            <person name="Pan J."/>
            <person name="Luo Z.H."/>
            <person name="Li M."/>
        </authorList>
    </citation>
    <scope>NUCLEOTIDE SEQUENCE [LARGE SCALE GENOMIC DNA]</scope>
    <source>
        <strain evidence="11">SpSt-10</strain>
        <strain evidence="10">SpSt-62</strain>
        <strain evidence="9">SpSt-97</strain>
    </source>
</reference>
<feature type="transmembrane region" description="Helical" evidence="7">
    <location>
        <begin position="91"/>
        <end position="116"/>
    </location>
</feature>
<dbReference type="Gene3D" id="1.20.1250.20">
    <property type="entry name" value="MFS general substrate transporter like domains"/>
    <property type="match status" value="2"/>
</dbReference>
<evidence type="ECO:0000313" key="11">
    <source>
        <dbReference type="EMBL" id="HHF48702.1"/>
    </source>
</evidence>
<sequence>MLYSASLVLFTVTLGIGIISPILPILVENMGVGGILIGLILSSFSISRLLFLPLFGTLSDKYSKRIIILLGLSLYSVIAFLYTAVKDPFHLIIVRFLHGMSSAMAVPVIFALVASITPPGEEGKFMGILNRSIFFGMAFGPFVGGLLTDIIDESFAFVFMSLLSLISLLIAAVTIPEVRLKKKSHMRRAVNRRVLAAMIYRILNSIGRGSIMTFLPIYCYFIGFDYTQIGLLIFLNLIVSGIIQPYAGIFSDRRGVILPIVASNFASALALHMIPYSKEFTSLIALNILLGVFSAFSIPAVSSIIAVEGKGSGNIGGLMGYFSASKSLGRALGPIIAGILYDFGGGGVTGIHFAFSGAAFFSLMAALIFSVIIRKPEREIEIE</sequence>
<feature type="domain" description="Major facilitator superfamily (MFS) profile" evidence="8">
    <location>
        <begin position="1"/>
        <end position="377"/>
    </location>
</feature>
<dbReference type="PROSITE" id="PS50850">
    <property type="entry name" value="MFS"/>
    <property type="match status" value="1"/>
</dbReference>
<name>A0A7C4S4K2_9EURY</name>
<feature type="transmembrane region" description="Helical" evidence="7">
    <location>
        <begin position="328"/>
        <end position="344"/>
    </location>
</feature>
<organism evidence="10">
    <name type="scientific">Geoglobus ahangari</name>
    <dbReference type="NCBI Taxonomy" id="113653"/>
    <lineage>
        <taxon>Archaea</taxon>
        <taxon>Methanobacteriati</taxon>
        <taxon>Methanobacteriota</taxon>
        <taxon>Archaeoglobi</taxon>
        <taxon>Archaeoglobales</taxon>
        <taxon>Archaeoglobaceae</taxon>
        <taxon>Geoglobus</taxon>
    </lineage>
</organism>
<accession>A0A7C4S4K2</accession>
<feature type="transmembrane region" description="Helical" evidence="7">
    <location>
        <begin position="128"/>
        <end position="148"/>
    </location>
</feature>
<evidence type="ECO:0000256" key="1">
    <source>
        <dbReference type="ARBA" id="ARBA00004651"/>
    </source>
</evidence>
<dbReference type="InterPro" id="IPR036259">
    <property type="entry name" value="MFS_trans_sf"/>
</dbReference>
<dbReference type="InterPro" id="IPR001958">
    <property type="entry name" value="Tet-R_TetA/multi-R_MdtG-like"/>
</dbReference>
<protein>
    <submittedName>
        <fullName evidence="10">MFS transporter</fullName>
    </submittedName>
</protein>
<comment type="caution">
    <text evidence="10">The sequence shown here is derived from an EMBL/GenBank/DDBJ whole genome shotgun (WGS) entry which is preliminary data.</text>
</comment>
<comment type="subcellular location">
    <subcellularLocation>
        <location evidence="1">Cell membrane</location>
        <topology evidence="1">Multi-pass membrane protein</topology>
    </subcellularLocation>
</comment>
<feature type="transmembrane region" description="Helical" evidence="7">
    <location>
        <begin position="256"/>
        <end position="274"/>
    </location>
</feature>
<dbReference type="CDD" id="cd17325">
    <property type="entry name" value="MFS_MdtG_SLC18_like"/>
    <property type="match status" value="1"/>
</dbReference>